<keyword evidence="4 6" id="KW-1133">Transmembrane helix</keyword>
<evidence type="ECO:0000256" key="6">
    <source>
        <dbReference type="SAM" id="Phobius"/>
    </source>
</evidence>
<gene>
    <name evidence="7" type="ORF">NS331_15545</name>
</gene>
<evidence type="ECO:0000313" key="7">
    <source>
        <dbReference type="EMBL" id="KTT18763.1"/>
    </source>
</evidence>
<name>A0A147GRV8_9BURK</name>
<feature type="transmembrane region" description="Helical" evidence="6">
    <location>
        <begin position="63"/>
        <end position="85"/>
    </location>
</feature>
<dbReference type="AlphaFoldDB" id="A0A147GRV8"/>
<dbReference type="OrthoDB" id="5998304at2"/>
<feature type="transmembrane region" description="Helical" evidence="6">
    <location>
        <begin position="186"/>
        <end position="206"/>
    </location>
</feature>
<dbReference type="PATRIC" id="fig|433924.3.peg.5287"/>
<comment type="subcellular location">
    <subcellularLocation>
        <location evidence="1">Cell membrane</location>
        <topology evidence="1">Multi-pass membrane protein</topology>
    </subcellularLocation>
</comment>
<feature type="transmembrane region" description="Helical" evidence="6">
    <location>
        <begin position="34"/>
        <end position="51"/>
    </location>
</feature>
<reference evidence="7 8" key="1">
    <citation type="journal article" date="2016" name="Front. Microbiol.">
        <title>Genomic Resource of Rice Seed Associated Bacteria.</title>
        <authorList>
            <person name="Midha S."/>
            <person name="Bansal K."/>
            <person name="Sharma S."/>
            <person name="Kumar N."/>
            <person name="Patil P.P."/>
            <person name="Chaudhry V."/>
            <person name="Patil P.B."/>
        </authorList>
    </citation>
    <scope>NUCLEOTIDE SEQUENCE [LARGE SCALE GENOMIC DNA]</scope>
    <source>
        <strain evidence="7 8">NS331</strain>
    </source>
</reference>
<evidence type="ECO:0000256" key="5">
    <source>
        <dbReference type="ARBA" id="ARBA00023136"/>
    </source>
</evidence>
<proteinExistence type="predicted"/>
<keyword evidence="2" id="KW-1003">Cell membrane</keyword>
<feature type="transmembrane region" description="Helical" evidence="6">
    <location>
        <begin position="105"/>
        <end position="128"/>
    </location>
</feature>
<evidence type="ECO:0000256" key="1">
    <source>
        <dbReference type="ARBA" id="ARBA00004651"/>
    </source>
</evidence>
<feature type="transmembrane region" description="Helical" evidence="6">
    <location>
        <begin position="305"/>
        <end position="322"/>
    </location>
</feature>
<dbReference type="Pfam" id="PF03706">
    <property type="entry name" value="LPG_synthase_TM"/>
    <property type="match status" value="1"/>
</dbReference>
<dbReference type="InterPro" id="IPR022791">
    <property type="entry name" value="L-PG_synthase/AglD"/>
</dbReference>
<dbReference type="PANTHER" id="PTHR39087">
    <property type="entry name" value="UPF0104 MEMBRANE PROTEIN MJ1595"/>
    <property type="match status" value="1"/>
</dbReference>
<accession>A0A147GRV8</accession>
<dbReference type="Proteomes" id="UP000072741">
    <property type="component" value="Unassembled WGS sequence"/>
</dbReference>
<feature type="transmembrane region" description="Helical" evidence="6">
    <location>
        <begin position="155"/>
        <end position="174"/>
    </location>
</feature>
<protein>
    <submittedName>
        <fullName evidence="7">Membrane protein</fullName>
    </submittedName>
</protein>
<dbReference type="PANTHER" id="PTHR39087:SF2">
    <property type="entry name" value="UPF0104 MEMBRANE PROTEIN MJ1595"/>
    <property type="match status" value="1"/>
</dbReference>
<organism evidence="7 8">
    <name type="scientific">Pseudacidovorax intermedius</name>
    <dbReference type="NCBI Taxonomy" id="433924"/>
    <lineage>
        <taxon>Bacteria</taxon>
        <taxon>Pseudomonadati</taxon>
        <taxon>Pseudomonadota</taxon>
        <taxon>Betaproteobacteria</taxon>
        <taxon>Burkholderiales</taxon>
        <taxon>Comamonadaceae</taxon>
        <taxon>Pseudacidovorax</taxon>
    </lineage>
</organism>
<evidence type="ECO:0000313" key="8">
    <source>
        <dbReference type="Proteomes" id="UP000072741"/>
    </source>
</evidence>
<sequence>MAPAASARAAPSPAKAAPATGLAARAWWPWAKRVALWVFLCGVAWLIVRQARTIEWDEVLDALRALPVALVAGAALMAACSFALYTTFDLLGRHLTGHRLRAPTVMGVAFISYAFNLNFGSLVGGVAFRYRLYSRLGLRASDITRVLGFSMLTNWIGYLVVAGLAFALSPLALPPEWRIDSGGLRILGRVLVAVGIAYLALCAFAGGRSLSVRGHVLEVPSLRMGLVQMGLSMANWSLMGAIFWLLLQGRVDYPQVLAVLLVAAVAGVITHVPAGLGVLEAVFVALLSHQVAQGPLLGALLAYRAVYYLLPLVVAVLLYGVTEYRARHARHRAKT</sequence>
<dbReference type="EMBL" id="LDSL01000098">
    <property type="protein sequence ID" value="KTT18763.1"/>
    <property type="molecule type" value="Genomic_DNA"/>
</dbReference>
<feature type="transmembrane region" description="Helical" evidence="6">
    <location>
        <begin position="226"/>
        <end position="247"/>
    </location>
</feature>
<evidence type="ECO:0000256" key="2">
    <source>
        <dbReference type="ARBA" id="ARBA00022475"/>
    </source>
</evidence>
<feature type="transmembrane region" description="Helical" evidence="6">
    <location>
        <begin position="259"/>
        <end position="285"/>
    </location>
</feature>
<keyword evidence="8" id="KW-1185">Reference proteome</keyword>
<comment type="caution">
    <text evidence="7">The sequence shown here is derived from an EMBL/GenBank/DDBJ whole genome shotgun (WGS) entry which is preliminary data.</text>
</comment>
<evidence type="ECO:0000256" key="3">
    <source>
        <dbReference type="ARBA" id="ARBA00022692"/>
    </source>
</evidence>
<keyword evidence="5 6" id="KW-0472">Membrane</keyword>
<keyword evidence="3 6" id="KW-0812">Transmembrane</keyword>
<dbReference type="GO" id="GO:0005886">
    <property type="term" value="C:plasma membrane"/>
    <property type="evidence" value="ECO:0007669"/>
    <property type="project" value="UniProtKB-SubCell"/>
</dbReference>
<evidence type="ECO:0000256" key="4">
    <source>
        <dbReference type="ARBA" id="ARBA00022989"/>
    </source>
</evidence>
<dbReference type="RefSeq" id="WP_058642876.1">
    <property type="nucleotide sequence ID" value="NZ_LDSL01000098.1"/>
</dbReference>